<dbReference type="InterPro" id="IPR019879">
    <property type="entry name" value="Ammonium_transptr_marine"/>
</dbReference>
<evidence type="ECO:0000256" key="2">
    <source>
        <dbReference type="ARBA" id="ARBA00005887"/>
    </source>
</evidence>
<comment type="subcellular location">
    <subcellularLocation>
        <location evidence="1">Membrane</location>
        <topology evidence="1">Multi-pass membrane protein</topology>
    </subcellularLocation>
</comment>
<name>A0A0N7KZ12_9HYPH</name>
<evidence type="ECO:0000256" key="9">
    <source>
        <dbReference type="SAM" id="SignalP"/>
    </source>
</evidence>
<feature type="transmembrane region" description="Helical" evidence="8">
    <location>
        <begin position="341"/>
        <end position="363"/>
    </location>
</feature>
<dbReference type="InterPro" id="IPR018047">
    <property type="entry name" value="Ammonium_transpt_CS"/>
</dbReference>
<feature type="transmembrane region" description="Helical" evidence="8">
    <location>
        <begin position="212"/>
        <end position="233"/>
    </location>
</feature>
<dbReference type="EMBL" id="LC066397">
    <property type="protein sequence ID" value="BAT31233.1"/>
    <property type="molecule type" value="Genomic_DNA"/>
</dbReference>
<dbReference type="GO" id="GO:0016020">
    <property type="term" value="C:membrane"/>
    <property type="evidence" value="ECO:0007669"/>
    <property type="project" value="UniProtKB-SubCell"/>
</dbReference>
<feature type="transmembrane region" description="Helical" evidence="8">
    <location>
        <begin position="254"/>
        <end position="271"/>
    </location>
</feature>
<dbReference type="PANTHER" id="PTHR11730:SF62">
    <property type="entry name" value="AMMONIUM TRANSPORTER SLL1017-RELATED"/>
    <property type="match status" value="1"/>
</dbReference>
<feature type="transmembrane region" description="Helical" evidence="8">
    <location>
        <begin position="375"/>
        <end position="392"/>
    </location>
</feature>
<feature type="signal peptide" evidence="9">
    <location>
        <begin position="1"/>
        <end position="23"/>
    </location>
</feature>
<evidence type="ECO:0000256" key="3">
    <source>
        <dbReference type="ARBA" id="ARBA00022448"/>
    </source>
</evidence>
<evidence type="ECO:0000256" key="8">
    <source>
        <dbReference type="SAM" id="Phobius"/>
    </source>
</evidence>
<dbReference type="PANTHER" id="PTHR11730">
    <property type="entry name" value="AMMONIUM TRANSPORTER"/>
    <property type="match status" value="1"/>
</dbReference>
<evidence type="ECO:0000313" key="11">
    <source>
        <dbReference type="EMBL" id="BAT31233.1"/>
    </source>
</evidence>
<evidence type="ECO:0000256" key="7">
    <source>
        <dbReference type="ARBA" id="ARBA00023177"/>
    </source>
</evidence>
<dbReference type="Pfam" id="PF00909">
    <property type="entry name" value="Ammonium_transp"/>
    <property type="match status" value="1"/>
</dbReference>
<keyword evidence="7" id="KW-0924">Ammonia transport</keyword>
<dbReference type="Gene3D" id="1.10.3430.10">
    <property type="entry name" value="Ammonium transporter AmtB like domains"/>
    <property type="match status" value="1"/>
</dbReference>
<evidence type="ECO:0000256" key="1">
    <source>
        <dbReference type="ARBA" id="ARBA00004141"/>
    </source>
</evidence>
<feature type="transmembrane region" description="Helical" evidence="8">
    <location>
        <begin position="291"/>
        <end position="310"/>
    </location>
</feature>
<dbReference type="OrthoDB" id="9814202at2"/>
<dbReference type="NCBIfam" id="TIGR03644">
    <property type="entry name" value="marine_trans_1"/>
    <property type="match status" value="1"/>
</dbReference>
<dbReference type="PROSITE" id="PS01219">
    <property type="entry name" value="AMMONIUM_TRANSP"/>
    <property type="match status" value="1"/>
</dbReference>
<feature type="transmembrane region" description="Helical" evidence="8">
    <location>
        <begin position="57"/>
        <end position="78"/>
    </location>
</feature>
<feature type="transmembrane region" description="Helical" evidence="8">
    <location>
        <begin position="398"/>
        <end position="423"/>
    </location>
</feature>
<accession>A0A0N7KZ12</accession>
<feature type="transmembrane region" description="Helical" evidence="8">
    <location>
        <begin position="178"/>
        <end position="200"/>
    </location>
</feature>
<evidence type="ECO:0000256" key="6">
    <source>
        <dbReference type="ARBA" id="ARBA00023136"/>
    </source>
</evidence>
<keyword evidence="5 8" id="KW-1133">Transmembrane helix</keyword>
<keyword evidence="3" id="KW-0813">Transport</keyword>
<evidence type="ECO:0000259" key="10">
    <source>
        <dbReference type="Pfam" id="PF00909"/>
    </source>
</evidence>
<dbReference type="RefSeq" id="WP_007065777.1">
    <property type="nucleotide sequence ID" value="NZ_BBWO01000005.1"/>
</dbReference>
<protein>
    <submittedName>
        <fullName evidence="11">Ammonium transporter</fullName>
    </submittedName>
</protein>
<feature type="domain" description="Ammonium transporter AmtB-like" evidence="10">
    <location>
        <begin position="64"/>
        <end position="450"/>
    </location>
</feature>
<dbReference type="InterPro" id="IPR029020">
    <property type="entry name" value="Ammonium/urea_transptr"/>
</dbReference>
<dbReference type="GO" id="GO:0097272">
    <property type="term" value="P:ammonium homeostasis"/>
    <property type="evidence" value="ECO:0007669"/>
    <property type="project" value="TreeGrafter"/>
</dbReference>
<comment type="similarity">
    <text evidence="2">Belongs to the ammonia transporter channel (TC 1.A.11.2) family.</text>
</comment>
<dbReference type="InterPro" id="IPR024041">
    <property type="entry name" value="NH4_transpt_AmtB-like_dom"/>
</dbReference>
<sequence length="458" mass="47364">MNLKKIFYFAALGAGLTATAAFAQDAAAPAAEAAADAAAPAADAAASGEAPGDQTAYIFNTLLFLMGGFLVMWMAAGFAMLEAGLVRSKNVSMQCLKNIGLYSTAGIMYWACGYSLMYTGVDGGYIGTLAPYSWDPVGGDALSTGYSTASDWFFQMVFVATAASIVSGTLAERIKLGSFMVFVIILTGFIYPIAGSWQWGAGWLSEMGFSDFAGSTLVHSVGGWAALAGVLLLGSRTGRFAKDGTAVPMPGSSIPLATLGTFILWLGWFGFNGASQLAMGTIGDVTDVSRIFANTNLAAAGGVVVTMILLQVIYGRVDVTMVLNGALAGLVSITAEPLAPTAWQAILIGGVGGVIVVFTVPLLDKLKIDDVVGAIPVHLFAGIWGTIVVPATNGDASYVTQLIGVVAYGIFTFVASLVVFGIVKAIMGLRISAEEEALGLDRSEVGVEAYPEFATGQR</sequence>
<keyword evidence="6 8" id="KW-0472">Membrane</keyword>
<dbReference type="AlphaFoldDB" id="A0A0N7KZ12"/>
<keyword evidence="9" id="KW-0732">Signal</keyword>
<organism evidence="11">
    <name type="scientific">Fulvimarina pelagi</name>
    <dbReference type="NCBI Taxonomy" id="217511"/>
    <lineage>
        <taxon>Bacteria</taxon>
        <taxon>Pseudomonadati</taxon>
        <taxon>Pseudomonadota</taxon>
        <taxon>Alphaproteobacteria</taxon>
        <taxon>Hyphomicrobiales</taxon>
        <taxon>Aurantimonadaceae</taxon>
        <taxon>Fulvimarina</taxon>
    </lineage>
</organism>
<dbReference type="GO" id="GO:0008519">
    <property type="term" value="F:ammonium channel activity"/>
    <property type="evidence" value="ECO:0007669"/>
    <property type="project" value="InterPro"/>
</dbReference>
<evidence type="ECO:0000256" key="5">
    <source>
        <dbReference type="ARBA" id="ARBA00022989"/>
    </source>
</evidence>
<keyword evidence="4 8" id="KW-0812">Transmembrane</keyword>
<feature type="transmembrane region" description="Helical" evidence="8">
    <location>
        <begin position="99"/>
        <end position="117"/>
    </location>
</feature>
<feature type="chain" id="PRO_5006015001" evidence="9">
    <location>
        <begin position="24"/>
        <end position="458"/>
    </location>
</feature>
<evidence type="ECO:0000256" key="4">
    <source>
        <dbReference type="ARBA" id="ARBA00022692"/>
    </source>
</evidence>
<feature type="transmembrane region" description="Helical" evidence="8">
    <location>
        <begin position="317"/>
        <end position="335"/>
    </location>
</feature>
<feature type="transmembrane region" description="Helical" evidence="8">
    <location>
        <begin position="152"/>
        <end position="171"/>
    </location>
</feature>
<dbReference type="SUPFAM" id="SSF111352">
    <property type="entry name" value="Ammonium transporter"/>
    <property type="match status" value="1"/>
</dbReference>
<proteinExistence type="inferred from homology"/>
<reference evidence="11" key="1">
    <citation type="journal article" date="2015" name="Proc. Natl. Acad. Sci. U.S.A.">
        <title>Bacterial clade with the ribosomal RNA operon on a small plasmid rather than the chromosome.</title>
        <authorList>
            <person name="Anda M."/>
            <person name="Ohtsubo Y."/>
            <person name="Okubo T."/>
            <person name="Sugawara M."/>
            <person name="Nagata Y."/>
            <person name="Tsuda M."/>
            <person name="Minamisawa K."/>
            <person name="Mitsui H."/>
        </authorList>
    </citation>
    <scope>NUCLEOTIDE SEQUENCE</scope>
    <source>
        <strain evidence="11">DSM 15513</strain>
    </source>
</reference>